<reference evidence="3 4" key="1">
    <citation type="journal article" date="2021" name="Sci. Rep.">
        <title>Genome sequencing of the multicellular alga Astrephomene provides insights into convergent evolution of germ-soma differentiation.</title>
        <authorList>
            <person name="Yamashita S."/>
            <person name="Yamamoto K."/>
            <person name="Matsuzaki R."/>
            <person name="Suzuki S."/>
            <person name="Yamaguchi H."/>
            <person name="Hirooka S."/>
            <person name="Minakuchi Y."/>
            <person name="Miyagishima S."/>
            <person name="Kawachi M."/>
            <person name="Toyoda A."/>
            <person name="Nozaki H."/>
        </authorList>
    </citation>
    <scope>NUCLEOTIDE SEQUENCE [LARGE SCALE GENOMIC DNA]</scope>
    <source>
        <strain evidence="3 4">NIES-4017</strain>
    </source>
</reference>
<dbReference type="GO" id="GO:0003924">
    <property type="term" value="F:GTPase activity"/>
    <property type="evidence" value="ECO:0007669"/>
    <property type="project" value="TreeGrafter"/>
</dbReference>
<feature type="compositionally biased region" description="Acidic residues" evidence="1">
    <location>
        <begin position="470"/>
        <end position="503"/>
    </location>
</feature>
<evidence type="ECO:0000256" key="1">
    <source>
        <dbReference type="SAM" id="MobiDB-lite"/>
    </source>
</evidence>
<protein>
    <recommendedName>
        <fullName evidence="2">AARP2CN domain-containing protein</fullName>
    </recommendedName>
</protein>
<feature type="non-terminal residue" evidence="3">
    <location>
        <position position="1"/>
    </location>
</feature>
<evidence type="ECO:0000313" key="4">
    <source>
        <dbReference type="Proteomes" id="UP001054857"/>
    </source>
</evidence>
<feature type="compositionally biased region" description="Basic residues" evidence="1">
    <location>
        <begin position="511"/>
        <end position="520"/>
    </location>
</feature>
<feature type="region of interest" description="Disordered" evidence="1">
    <location>
        <begin position="428"/>
        <end position="573"/>
    </location>
</feature>
<proteinExistence type="predicted"/>
<dbReference type="Pfam" id="PF08142">
    <property type="entry name" value="AARP2CN"/>
    <property type="match status" value="1"/>
</dbReference>
<dbReference type="GO" id="GO:0000479">
    <property type="term" value="P:endonucleolytic cleavage of tricistronic rRNA transcript (SSU-rRNA, 5.8S rRNA, LSU-rRNA)"/>
    <property type="evidence" value="ECO:0007669"/>
    <property type="project" value="TreeGrafter"/>
</dbReference>
<keyword evidence="4" id="KW-1185">Reference proteome</keyword>
<name>A0AAD3DVC5_9CHLO</name>
<dbReference type="GO" id="GO:0005634">
    <property type="term" value="C:nucleus"/>
    <property type="evidence" value="ECO:0007669"/>
    <property type="project" value="InterPro"/>
</dbReference>
<feature type="domain" description="AARP2CN" evidence="2">
    <location>
        <begin position="284"/>
        <end position="380"/>
    </location>
</feature>
<organism evidence="3 4">
    <name type="scientific">Astrephomene gubernaculifera</name>
    <dbReference type="NCBI Taxonomy" id="47775"/>
    <lineage>
        <taxon>Eukaryota</taxon>
        <taxon>Viridiplantae</taxon>
        <taxon>Chlorophyta</taxon>
        <taxon>core chlorophytes</taxon>
        <taxon>Chlorophyceae</taxon>
        <taxon>CS clade</taxon>
        <taxon>Chlamydomonadales</taxon>
        <taxon>Astrephomenaceae</taxon>
        <taxon>Astrephomene</taxon>
    </lineage>
</organism>
<feature type="region of interest" description="Disordered" evidence="1">
    <location>
        <begin position="1"/>
        <end position="63"/>
    </location>
</feature>
<dbReference type="GO" id="GO:0005525">
    <property type="term" value="F:GTP binding"/>
    <property type="evidence" value="ECO:0007669"/>
    <property type="project" value="TreeGrafter"/>
</dbReference>
<dbReference type="PANTHER" id="PTHR12858">
    <property type="entry name" value="RIBOSOME BIOGENESIS PROTEIN"/>
    <property type="match status" value="1"/>
</dbReference>
<dbReference type="SMART" id="SM00785">
    <property type="entry name" value="AARP2CN"/>
    <property type="match status" value="1"/>
</dbReference>
<dbReference type="GO" id="GO:0000462">
    <property type="term" value="P:maturation of SSU-rRNA from tricistronic rRNA transcript (SSU-rRNA, 5.8S rRNA, LSU-rRNA)"/>
    <property type="evidence" value="ECO:0007669"/>
    <property type="project" value="TreeGrafter"/>
</dbReference>
<evidence type="ECO:0000313" key="3">
    <source>
        <dbReference type="EMBL" id="GFR48760.1"/>
    </source>
</evidence>
<dbReference type="AlphaFoldDB" id="A0AAD3DVC5"/>
<evidence type="ECO:0000259" key="2">
    <source>
        <dbReference type="SMART" id="SM00785"/>
    </source>
</evidence>
<feature type="compositionally biased region" description="Acidic residues" evidence="1">
    <location>
        <begin position="431"/>
        <end position="444"/>
    </location>
</feature>
<accession>A0AAD3DVC5</accession>
<dbReference type="EMBL" id="BMAR01000026">
    <property type="protein sequence ID" value="GFR48760.1"/>
    <property type="molecule type" value="Genomic_DNA"/>
</dbReference>
<comment type="caution">
    <text evidence="3">The sequence shown here is derived from an EMBL/GenBank/DDBJ whole genome shotgun (WGS) entry which is preliminary data.</text>
</comment>
<dbReference type="InterPro" id="IPR039761">
    <property type="entry name" value="Bms1/Tsr1"/>
</dbReference>
<feature type="compositionally biased region" description="Acidic residues" evidence="1">
    <location>
        <begin position="528"/>
        <end position="553"/>
    </location>
</feature>
<dbReference type="GO" id="GO:0034511">
    <property type="term" value="F:U3 snoRNA binding"/>
    <property type="evidence" value="ECO:0007669"/>
    <property type="project" value="TreeGrafter"/>
</dbReference>
<gene>
    <name evidence="3" type="ORF">Agub_g10580</name>
</gene>
<dbReference type="Proteomes" id="UP001054857">
    <property type="component" value="Unassembled WGS sequence"/>
</dbReference>
<dbReference type="GO" id="GO:0030688">
    <property type="term" value="C:preribosome, small subunit precursor"/>
    <property type="evidence" value="ECO:0007669"/>
    <property type="project" value="TreeGrafter"/>
</dbReference>
<dbReference type="InterPro" id="IPR012948">
    <property type="entry name" value="AARP2CN"/>
</dbReference>
<dbReference type="PANTHER" id="PTHR12858:SF1">
    <property type="entry name" value="PRE-RRNA-PROCESSING PROTEIN TSR1 HOMOLOG"/>
    <property type="match status" value="1"/>
</dbReference>
<sequence>MGGPSGQKNKSHKAGRRAGLSARERARRGKEVAAAPRANPRASTHDGKLQRHLAARQSREAKRQELLEKKRRVAAPVVVGVLPLSEEVDVSRFWHGLRHACEHGNLGAAASAAGTSAADDAAAAVGAAAEADMELDLLMSAGPLQPTTVHVATRGRVRLTLLPPPAVRNDPLAIADLGRCVEVLLLLLPGGSATAATGSGSNNASSEVDAAGQSALAVLRAMGMPSVVCCVVGAGGAAAGSSSGGAAAAASMKDRSAARKRAEKALASHLAGEHRVLHGDTATDLAALARHLAEHPPAAPPLWRKQRPAVMVERVEYELSPEQQPAAEAGPSSSATAGDSGTLVVYGYVRSAGLSANQLVTIPGAGDFRILSIHAPTDPNAIGSGRAAAGAGTGGMEVEETAAAAAALGPMLAKCDPEEADQLVRENVPEPGEEEQTWPTEEEMAAATAPRTRRRKVPEGTSEYQAAWILDDEDYGDEDEDEEDEDEEDGDPFGGMMEEDGGEQQEGGHGKSGKGGRTRRGGGGSGMEADDDGDAPELQPIDDEDEEDEDGEEGAGYAAMEEEEGGDGAYAAA</sequence>